<dbReference type="PROSITE" id="PS50835">
    <property type="entry name" value="IG_LIKE"/>
    <property type="match status" value="1"/>
</dbReference>
<dbReference type="PANTHER" id="PTHR13869">
    <property type="entry name" value="MYELIN P0 RELATED"/>
    <property type="match status" value="1"/>
</dbReference>
<evidence type="ECO:0000256" key="7">
    <source>
        <dbReference type="ARBA" id="ARBA00023180"/>
    </source>
</evidence>
<evidence type="ECO:0000313" key="12">
    <source>
        <dbReference type="EMBL" id="RVE64357.1"/>
    </source>
</evidence>
<dbReference type="OrthoDB" id="8737888at2759"/>
<dbReference type="Proteomes" id="UP000283210">
    <property type="component" value="Chromosome 13"/>
</dbReference>
<dbReference type="EMBL" id="CM012449">
    <property type="protein sequence ID" value="RVE64357.1"/>
    <property type="molecule type" value="Genomic_DNA"/>
</dbReference>
<dbReference type="InterPro" id="IPR036179">
    <property type="entry name" value="Ig-like_dom_sf"/>
</dbReference>
<dbReference type="InterPro" id="IPR000920">
    <property type="entry name" value="Myelin_P0-rel"/>
</dbReference>
<protein>
    <recommendedName>
        <fullName evidence="11">Ig-like domain-containing protein</fullName>
    </recommendedName>
</protein>
<keyword evidence="6" id="KW-1015">Disulfide bond</keyword>
<dbReference type="PANTHER" id="PTHR13869:SF20">
    <property type="entry name" value="MYELIN PROTEIN ZERO-LIKE PROTEIN 3"/>
    <property type="match status" value="1"/>
</dbReference>
<reference evidence="12 13" key="2">
    <citation type="submission" date="2019-01" db="EMBL/GenBank/DDBJ databases">
        <title>A chromosome length genome reference of the Java medaka (oryzias javanicus).</title>
        <authorList>
            <person name="Herpin A."/>
            <person name="Takehana Y."/>
            <person name="Naruse K."/>
            <person name="Ansai S."/>
            <person name="Kawaguchi M."/>
        </authorList>
    </citation>
    <scope>NUCLEOTIDE SEQUENCE [LARGE SCALE GENOMIC DNA]</scope>
    <source>
        <strain evidence="12">RS831</strain>
        <tissue evidence="12">Whole body</tissue>
    </source>
</reference>
<dbReference type="InterPro" id="IPR007110">
    <property type="entry name" value="Ig-like_dom"/>
</dbReference>
<dbReference type="SUPFAM" id="SSF48726">
    <property type="entry name" value="Immunoglobulin"/>
    <property type="match status" value="1"/>
</dbReference>
<keyword evidence="8" id="KW-0393">Immunoglobulin domain</keyword>
<dbReference type="AlphaFoldDB" id="A0A3S2U757"/>
<dbReference type="Gene3D" id="2.60.40.10">
    <property type="entry name" value="Immunoglobulins"/>
    <property type="match status" value="1"/>
</dbReference>
<feature type="chain" id="PRO_5018713646" description="Ig-like domain-containing protein" evidence="10">
    <location>
        <begin position="30"/>
        <end position="248"/>
    </location>
</feature>
<feature type="domain" description="Ig-like" evidence="11">
    <location>
        <begin position="24"/>
        <end position="145"/>
    </location>
</feature>
<evidence type="ECO:0000256" key="9">
    <source>
        <dbReference type="SAM" id="Phobius"/>
    </source>
</evidence>
<gene>
    <name evidence="12" type="ORF">OJAV_G00125070</name>
</gene>
<dbReference type="InterPro" id="IPR003599">
    <property type="entry name" value="Ig_sub"/>
</dbReference>
<evidence type="ECO:0000259" key="11">
    <source>
        <dbReference type="PROSITE" id="PS50835"/>
    </source>
</evidence>
<evidence type="ECO:0000256" key="3">
    <source>
        <dbReference type="ARBA" id="ARBA00022729"/>
    </source>
</evidence>
<proteinExistence type="predicted"/>
<name>A0A3S2U757_ORYJA</name>
<evidence type="ECO:0000256" key="2">
    <source>
        <dbReference type="ARBA" id="ARBA00022692"/>
    </source>
</evidence>
<evidence type="ECO:0000256" key="8">
    <source>
        <dbReference type="ARBA" id="ARBA00023319"/>
    </source>
</evidence>
<feature type="transmembrane region" description="Helical" evidence="9">
    <location>
        <begin position="158"/>
        <end position="181"/>
    </location>
</feature>
<dbReference type="OMA" id="WCLNCVD"/>
<keyword evidence="2 9" id="KW-0812">Transmembrane</keyword>
<keyword evidence="5 9" id="KW-0472">Membrane</keyword>
<dbReference type="InterPro" id="IPR013783">
    <property type="entry name" value="Ig-like_fold"/>
</dbReference>
<dbReference type="GO" id="GO:0005886">
    <property type="term" value="C:plasma membrane"/>
    <property type="evidence" value="ECO:0007669"/>
    <property type="project" value="TreeGrafter"/>
</dbReference>
<evidence type="ECO:0000256" key="5">
    <source>
        <dbReference type="ARBA" id="ARBA00023136"/>
    </source>
</evidence>
<dbReference type="InterPro" id="IPR013106">
    <property type="entry name" value="Ig_V-set"/>
</dbReference>
<sequence>MRGGVCGRVNILLVPSLLLLLLAPHLVFSIEVTTPAELHAAVGDVVTLKCSFRSSSSPTSKMNVDWSYRPQTGGAPETFFHFLSKVFLPTQGQFLDRIGWQGSPSRGVASISLINATLKDNGTYTCSVRNPPDVHGSPTSSIVLTVTPKKSSIRFSDVSVLIAFILVPSGILTLILIGRMYCCGNRHSQSKAYRSSIEVTEGEEYVASRDRRRTCYERCLTDSEDEDYYYHQKKRHPHDEEDYADSQV</sequence>
<evidence type="ECO:0000256" key="10">
    <source>
        <dbReference type="SAM" id="SignalP"/>
    </source>
</evidence>
<keyword evidence="7" id="KW-0325">Glycoprotein</keyword>
<evidence type="ECO:0000256" key="4">
    <source>
        <dbReference type="ARBA" id="ARBA00022989"/>
    </source>
</evidence>
<reference evidence="12 13" key="1">
    <citation type="submission" date="2018-11" db="EMBL/GenBank/DDBJ databases">
        <authorList>
            <person name="Lopez-Roques C."/>
            <person name="Donnadieu C."/>
            <person name="Bouchez O."/>
            <person name="Klopp C."/>
            <person name="Cabau C."/>
            <person name="Zahm M."/>
        </authorList>
    </citation>
    <scope>NUCLEOTIDE SEQUENCE [LARGE SCALE GENOMIC DNA]</scope>
    <source>
        <strain evidence="12">RS831</strain>
        <tissue evidence="12">Whole body</tissue>
    </source>
</reference>
<evidence type="ECO:0000256" key="1">
    <source>
        <dbReference type="ARBA" id="ARBA00004479"/>
    </source>
</evidence>
<accession>A0A3S2U757</accession>
<evidence type="ECO:0000256" key="6">
    <source>
        <dbReference type="ARBA" id="ARBA00023157"/>
    </source>
</evidence>
<keyword evidence="3 10" id="KW-0732">Signal</keyword>
<comment type="subcellular location">
    <subcellularLocation>
        <location evidence="1">Membrane</location>
        <topology evidence="1">Single-pass type I membrane protein</topology>
    </subcellularLocation>
</comment>
<dbReference type="SMART" id="SM00406">
    <property type="entry name" value="IGv"/>
    <property type="match status" value="1"/>
</dbReference>
<keyword evidence="4 9" id="KW-1133">Transmembrane helix</keyword>
<feature type="signal peptide" evidence="10">
    <location>
        <begin position="1"/>
        <end position="29"/>
    </location>
</feature>
<dbReference type="Pfam" id="PF07686">
    <property type="entry name" value="V-set"/>
    <property type="match status" value="1"/>
</dbReference>
<evidence type="ECO:0000313" key="13">
    <source>
        <dbReference type="Proteomes" id="UP000283210"/>
    </source>
</evidence>
<organism evidence="12 13">
    <name type="scientific">Oryzias javanicus</name>
    <name type="common">Javanese ricefish</name>
    <name type="synonym">Aplocheilus javanicus</name>
    <dbReference type="NCBI Taxonomy" id="123683"/>
    <lineage>
        <taxon>Eukaryota</taxon>
        <taxon>Metazoa</taxon>
        <taxon>Chordata</taxon>
        <taxon>Craniata</taxon>
        <taxon>Vertebrata</taxon>
        <taxon>Euteleostomi</taxon>
        <taxon>Actinopterygii</taxon>
        <taxon>Neopterygii</taxon>
        <taxon>Teleostei</taxon>
        <taxon>Neoteleostei</taxon>
        <taxon>Acanthomorphata</taxon>
        <taxon>Ovalentaria</taxon>
        <taxon>Atherinomorphae</taxon>
        <taxon>Beloniformes</taxon>
        <taxon>Adrianichthyidae</taxon>
        <taxon>Oryziinae</taxon>
        <taxon>Oryzias</taxon>
    </lineage>
</organism>
<keyword evidence="13" id="KW-1185">Reference proteome</keyword>
<dbReference type="PRINTS" id="PR00213">
    <property type="entry name" value="MYELINP0"/>
</dbReference>
<dbReference type="SMART" id="SM00409">
    <property type="entry name" value="IG"/>
    <property type="match status" value="1"/>
</dbReference>